<organism evidence="1 2">
    <name type="scientific">Congzhengia minquanensis</name>
    <dbReference type="NCBI Taxonomy" id="2763657"/>
    <lineage>
        <taxon>Bacteria</taxon>
        <taxon>Bacillati</taxon>
        <taxon>Bacillota</taxon>
        <taxon>Clostridia</taxon>
        <taxon>Eubacteriales</taxon>
        <taxon>Oscillospiraceae</taxon>
        <taxon>Congzhengia</taxon>
    </lineage>
</organism>
<proteinExistence type="predicted"/>
<sequence>MDSLRVLISDDAPDDCAYASFLLKKFGIRATIGPDTPIIIITAYDYSEIEAEILQKSGAEVVCVRNDRETVDWFCSLKGRNCNWTAIRPQR</sequence>
<comment type="caution">
    <text evidence="1">The sequence shown here is derived from an EMBL/GenBank/DDBJ whole genome shotgun (WGS) entry which is preliminary data.</text>
</comment>
<dbReference type="RefSeq" id="WP_249310823.1">
    <property type="nucleotide sequence ID" value="NZ_JACRSU010000001.1"/>
</dbReference>
<dbReference type="Proteomes" id="UP000611762">
    <property type="component" value="Unassembled WGS sequence"/>
</dbReference>
<evidence type="ECO:0000313" key="1">
    <source>
        <dbReference type="EMBL" id="MBC8539606.1"/>
    </source>
</evidence>
<evidence type="ECO:0000313" key="2">
    <source>
        <dbReference type="Proteomes" id="UP000611762"/>
    </source>
</evidence>
<gene>
    <name evidence="1" type="ORF">H8698_01280</name>
</gene>
<dbReference type="AlphaFoldDB" id="A0A926DKN9"/>
<protein>
    <submittedName>
        <fullName evidence="1">Uncharacterized protein</fullName>
    </submittedName>
</protein>
<reference evidence="1" key="1">
    <citation type="submission" date="2020-08" db="EMBL/GenBank/DDBJ databases">
        <title>Genome public.</title>
        <authorList>
            <person name="Liu C."/>
            <person name="Sun Q."/>
        </authorList>
    </citation>
    <scope>NUCLEOTIDE SEQUENCE</scope>
    <source>
        <strain evidence="1">H8</strain>
    </source>
</reference>
<dbReference type="SUPFAM" id="SSF52172">
    <property type="entry name" value="CheY-like"/>
    <property type="match status" value="1"/>
</dbReference>
<name>A0A926DKN9_9FIRM</name>
<dbReference type="EMBL" id="JACRSU010000001">
    <property type="protein sequence ID" value="MBC8539606.1"/>
    <property type="molecule type" value="Genomic_DNA"/>
</dbReference>
<accession>A0A926DKN9</accession>
<keyword evidence="2" id="KW-1185">Reference proteome</keyword>
<dbReference type="InterPro" id="IPR011006">
    <property type="entry name" value="CheY-like_superfamily"/>
</dbReference>